<organism evidence="2 3">
    <name type="scientific">Pseudobacillus wudalianchiensis</name>
    <dbReference type="NCBI Taxonomy" id="1743143"/>
    <lineage>
        <taxon>Bacteria</taxon>
        <taxon>Bacillati</taxon>
        <taxon>Bacillota</taxon>
        <taxon>Bacilli</taxon>
        <taxon>Bacillales</taxon>
        <taxon>Bacillaceae</taxon>
        <taxon>Pseudobacillus</taxon>
    </lineage>
</organism>
<dbReference type="EMBL" id="MAYT01000030">
    <property type="protein sequence ID" value="OCA81975.1"/>
    <property type="molecule type" value="Genomic_DNA"/>
</dbReference>
<keyword evidence="1" id="KW-1133">Transmembrane helix</keyword>
<keyword evidence="1" id="KW-0812">Transmembrane</keyword>
<keyword evidence="3" id="KW-1185">Reference proteome</keyword>
<proteinExistence type="predicted"/>
<sequence length="72" mass="7941">MKLLKTIIFISFIGIACYWTFTRDLSISPLLMLAAGLLFIVKGLSTINGSANKQEVYWQCGLGVSLLLLAFL</sequence>
<reference evidence="3" key="1">
    <citation type="submission" date="2016-05" db="EMBL/GenBank/DDBJ databases">
        <authorList>
            <person name="Liu B."/>
            <person name="Wang J."/>
            <person name="Zhu Y."/>
            <person name="Liu G."/>
            <person name="Chen Q."/>
            <person name="Chen Z."/>
            <person name="Lan J."/>
            <person name="Che J."/>
            <person name="Ge C."/>
            <person name="Shi H."/>
            <person name="Pan Z."/>
            <person name="Liu X."/>
        </authorList>
    </citation>
    <scope>NUCLEOTIDE SEQUENCE [LARGE SCALE GENOMIC DNA]</scope>
    <source>
        <strain evidence="3">FJAT-27215</strain>
    </source>
</reference>
<feature type="transmembrane region" description="Helical" evidence="1">
    <location>
        <begin position="5"/>
        <end position="21"/>
    </location>
</feature>
<evidence type="ECO:0000313" key="2">
    <source>
        <dbReference type="EMBL" id="OCA81975.1"/>
    </source>
</evidence>
<comment type="caution">
    <text evidence="2">The sequence shown here is derived from an EMBL/GenBank/DDBJ whole genome shotgun (WGS) entry which is preliminary data.</text>
</comment>
<feature type="transmembrane region" description="Helical" evidence="1">
    <location>
        <begin position="27"/>
        <end position="44"/>
    </location>
</feature>
<protein>
    <recommendedName>
        <fullName evidence="4">DUF3953 domain-containing protein</fullName>
    </recommendedName>
</protein>
<gene>
    <name evidence="2" type="ORF">A8F95_14785</name>
</gene>
<dbReference type="AlphaFoldDB" id="A0A1B9ADQ7"/>
<dbReference type="Proteomes" id="UP000092578">
    <property type="component" value="Unassembled WGS sequence"/>
</dbReference>
<accession>A0A1B9ADQ7</accession>
<keyword evidence="1" id="KW-0472">Membrane</keyword>
<evidence type="ECO:0000256" key="1">
    <source>
        <dbReference type="SAM" id="Phobius"/>
    </source>
</evidence>
<dbReference type="PROSITE" id="PS51257">
    <property type="entry name" value="PROKAR_LIPOPROTEIN"/>
    <property type="match status" value="1"/>
</dbReference>
<name>A0A1B9ADQ7_9BACI</name>
<evidence type="ECO:0000313" key="3">
    <source>
        <dbReference type="Proteomes" id="UP000092578"/>
    </source>
</evidence>
<dbReference type="RefSeq" id="WP_065411871.1">
    <property type="nucleotide sequence ID" value="NZ_MAYT01000030.1"/>
</dbReference>
<evidence type="ECO:0008006" key="4">
    <source>
        <dbReference type="Google" id="ProtNLM"/>
    </source>
</evidence>